<dbReference type="PROSITE" id="PS00177">
    <property type="entry name" value="TOPOISOMERASE_II"/>
    <property type="match status" value="1"/>
</dbReference>
<dbReference type="InterPro" id="IPR001241">
    <property type="entry name" value="Topo_IIA"/>
</dbReference>
<dbReference type="Pfam" id="PF00986">
    <property type="entry name" value="DNA_gyraseB_C"/>
    <property type="match status" value="1"/>
</dbReference>
<dbReference type="KEGG" id="pdt:Prede_1469"/>
<reference evidence="17" key="3">
    <citation type="submission" date="2012-02" db="EMBL/GenBank/DDBJ databases">
        <title>Complete sequence of chromosome 1 of Prevotella dentalis DSM 3688.</title>
        <authorList>
            <person name="Lucas S."/>
            <person name="Copeland A."/>
            <person name="Lapidus A."/>
            <person name="Glavina del Rio T."/>
            <person name="Dalin E."/>
            <person name="Tice H."/>
            <person name="Bruce D."/>
            <person name="Goodwin L."/>
            <person name="Pitluck S."/>
            <person name="Peters L."/>
            <person name="Mikhailova N."/>
            <person name="Chertkov O."/>
            <person name="Kyrpides N."/>
            <person name="Mavromatis K."/>
            <person name="Ivanova N."/>
            <person name="Brettin T."/>
            <person name="Detter J.C."/>
            <person name="Han C."/>
            <person name="Larimer F."/>
            <person name="Land M."/>
            <person name="Hauser L."/>
            <person name="Markowitz V."/>
            <person name="Cheng J.-F."/>
            <person name="Hugenholtz P."/>
            <person name="Woyke T."/>
            <person name="Wu D."/>
            <person name="Gronow S."/>
            <person name="Wellnitz S."/>
            <person name="Brambilla E."/>
            <person name="Klenk H.-P."/>
            <person name="Eisen J.A."/>
        </authorList>
    </citation>
    <scope>NUCLEOTIDE SEQUENCE [LARGE SCALE GENOMIC DNA]</scope>
    <source>
        <strain evidence="17">ATCC 49559 / DSM 3688 / JCM 13448 / NCTC 12043 / ES 2772</strain>
    </source>
</reference>
<dbReference type="AlphaFoldDB" id="F9D3C0"/>
<evidence type="ECO:0000256" key="4">
    <source>
        <dbReference type="ARBA" id="ARBA00022723"/>
    </source>
</evidence>
<dbReference type="InterPro" id="IPR013506">
    <property type="entry name" value="Topo_IIA_bsu_dom2"/>
</dbReference>
<dbReference type="eggNOG" id="COG0187">
    <property type="taxonomic scope" value="Bacteria"/>
</dbReference>
<reference evidence="14" key="2">
    <citation type="submission" date="2012-02" db="EMBL/GenBank/DDBJ databases">
        <title>Complete sequence of chromosome 1 of Prevotella dentalis DSM 3688.</title>
        <authorList>
            <consortium name="US DOE Joint Genome Institute (JGI-PGF)"/>
            <person name="Lucas S."/>
            <person name="Copeland A."/>
            <person name="Lapidus A."/>
            <person name="Glavina del Rio T."/>
            <person name="Dalin E."/>
            <person name="Tice H."/>
            <person name="Bruce D."/>
            <person name="Goodwin L."/>
            <person name="Pitluck S."/>
            <person name="Peters L."/>
            <person name="Mikhailova N."/>
            <person name="Chertkov O."/>
            <person name="Kyrpides N."/>
            <person name="Mavromatis K."/>
            <person name="Ivanova N."/>
            <person name="Brettin T."/>
            <person name="Detter J.C."/>
            <person name="Han C."/>
            <person name="Larimer F."/>
            <person name="Land M."/>
            <person name="Hauser L."/>
            <person name="Markowitz V."/>
            <person name="Cheng J.-F."/>
            <person name="Hugenholtz P."/>
            <person name="Woyke T."/>
            <person name="Wu D."/>
            <person name="Gronow S."/>
            <person name="Wellnitz S."/>
            <person name="Brambilla E."/>
            <person name="Klenk H.-P."/>
            <person name="Eisen J.A."/>
        </authorList>
    </citation>
    <scope>NUCLEOTIDE SEQUENCE [LARGE SCALE GENOMIC DNA]</scope>
    <source>
        <strain evidence="14">DSM 3688</strain>
    </source>
</reference>
<keyword evidence="9" id="KW-0238">DNA-binding</keyword>
<dbReference type="Gene3D" id="3.30.230.10">
    <property type="match status" value="1"/>
</dbReference>
<dbReference type="GO" id="GO:0006265">
    <property type="term" value="P:DNA topological change"/>
    <property type="evidence" value="ECO:0007669"/>
    <property type="project" value="InterPro"/>
</dbReference>
<evidence type="ECO:0000313" key="15">
    <source>
        <dbReference type="EMBL" id="EGQ14671.1"/>
    </source>
</evidence>
<dbReference type="InterPro" id="IPR002288">
    <property type="entry name" value="DNA_gyrase_B_C"/>
</dbReference>
<feature type="domain" description="Toprim" evidence="13">
    <location>
        <begin position="424"/>
        <end position="534"/>
    </location>
</feature>
<dbReference type="Proteomes" id="UP000007820">
    <property type="component" value="Unassembled WGS sequence"/>
</dbReference>
<dbReference type="InterPro" id="IPR013759">
    <property type="entry name" value="Topo_IIA_B_C"/>
</dbReference>
<organism evidence="15 16">
    <name type="scientific">Prevotella dentalis (strain ATCC 49559 / DSM 3688 / JCM 13448 / NCTC 12043 / ES 2772)</name>
    <name type="common">Mitsuokella dentalis</name>
    <dbReference type="NCBI Taxonomy" id="908937"/>
    <lineage>
        <taxon>Bacteria</taxon>
        <taxon>Pseudomonadati</taxon>
        <taxon>Bacteroidota</taxon>
        <taxon>Bacteroidia</taxon>
        <taxon>Bacteroidales</taxon>
        <taxon>Prevotellaceae</taxon>
        <taxon>Prevotella</taxon>
    </lineage>
</organism>
<dbReference type="InterPro" id="IPR013760">
    <property type="entry name" value="Topo_IIA-like_dom_sf"/>
</dbReference>
<dbReference type="FunFam" id="3.40.50.670:FF:000006">
    <property type="entry name" value="DNA topoisomerase (ATP-hydrolyzing)"/>
    <property type="match status" value="1"/>
</dbReference>
<dbReference type="InterPro" id="IPR014721">
    <property type="entry name" value="Ribsml_uS5_D2-typ_fold_subgr"/>
</dbReference>
<dbReference type="HOGENOM" id="CLU_006146_1_1_10"/>
<dbReference type="GO" id="GO:0046872">
    <property type="term" value="F:metal ion binding"/>
    <property type="evidence" value="ECO:0007669"/>
    <property type="project" value="UniProtKB-KW"/>
</dbReference>
<evidence type="ECO:0000313" key="16">
    <source>
        <dbReference type="Proteomes" id="UP000007820"/>
    </source>
</evidence>
<dbReference type="Gene3D" id="3.30.565.10">
    <property type="entry name" value="Histidine kinase-like ATPase, C-terminal domain"/>
    <property type="match status" value="1"/>
</dbReference>
<dbReference type="GO" id="GO:0005524">
    <property type="term" value="F:ATP binding"/>
    <property type="evidence" value="ECO:0007669"/>
    <property type="project" value="UniProtKB-KW"/>
</dbReference>
<keyword evidence="6" id="KW-0067">ATP-binding</keyword>
<dbReference type="FunFam" id="3.30.565.10:FF:000063">
    <property type="entry name" value="DNA topoisomerase (ATP-hydrolyzing)"/>
    <property type="match status" value="1"/>
</dbReference>
<dbReference type="PANTHER" id="PTHR45866">
    <property type="entry name" value="DNA GYRASE/TOPOISOMERASE SUBUNIT B"/>
    <property type="match status" value="1"/>
</dbReference>
<keyword evidence="8" id="KW-0799">Topoisomerase</keyword>
<dbReference type="InterPro" id="IPR036890">
    <property type="entry name" value="HATPase_C_sf"/>
</dbReference>
<dbReference type="PRINTS" id="PR00418">
    <property type="entry name" value="TPI2FAMILY"/>
</dbReference>
<dbReference type="PROSITE" id="PS50880">
    <property type="entry name" value="TOPRIM"/>
    <property type="match status" value="1"/>
</dbReference>
<reference evidence="15 16" key="1">
    <citation type="submission" date="2011-04" db="EMBL/GenBank/DDBJ databases">
        <authorList>
            <person name="Muzny D."/>
            <person name="Qin X."/>
            <person name="Deng J."/>
            <person name="Jiang H."/>
            <person name="Liu Y."/>
            <person name="Qu J."/>
            <person name="Song X.-Z."/>
            <person name="Zhang L."/>
            <person name="Thornton R."/>
            <person name="Coyle M."/>
            <person name="Francisco L."/>
            <person name="Jackson L."/>
            <person name="Javaid M."/>
            <person name="Korchina V."/>
            <person name="Kovar C."/>
            <person name="Mata R."/>
            <person name="Mathew T."/>
            <person name="Ngo R."/>
            <person name="Nguyen L."/>
            <person name="Nguyen N."/>
            <person name="Okwuonu G."/>
            <person name="Ongeri F."/>
            <person name="Pham C."/>
            <person name="Simmons D."/>
            <person name="Wilczek-Boney K."/>
            <person name="Hale W."/>
            <person name="Jakkamsetti A."/>
            <person name="Pham P."/>
            <person name="Ruth R."/>
            <person name="San Lucas F."/>
            <person name="Warren J."/>
            <person name="Zhang J."/>
            <person name="Zhao Z."/>
            <person name="Zhou C."/>
            <person name="Zhu D."/>
            <person name="Lee S."/>
            <person name="Bess C."/>
            <person name="Blankenburg K."/>
            <person name="Forbes L."/>
            <person name="Fu Q."/>
            <person name="Gubbala S."/>
            <person name="Hirani K."/>
            <person name="Jayaseelan J.C."/>
            <person name="Lara F."/>
            <person name="Munidasa M."/>
            <person name="Palculict T."/>
            <person name="Patil S."/>
            <person name="Pu L.-L."/>
            <person name="Saada N."/>
            <person name="Tang L."/>
            <person name="Weissenberger G."/>
            <person name="Zhu Y."/>
            <person name="Hemphill L."/>
            <person name="Shang Y."/>
            <person name="Youmans B."/>
            <person name="Ayvaz T."/>
            <person name="Ross M."/>
            <person name="Santibanez J."/>
            <person name="Aqrawi P."/>
            <person name="Gross S."/>
            <person name="Joshi V."/>
            <person name="Fowler G."/>
            <person name="Nazareth L."/>
            <person name="Reid J."/>
            <person name="Worley K."/>
            <person name="Petrosino J."/>
            <person name="Highlander S."/>
            <person name="Gibbs R."/>
        </authorList>
    </citation>
    <scope>NUCLEOTIDE SEQUENCE [LARGE SCALE GENOMIC DNA]</scope>
    <source>
        <strain evidence="15 16">DSM 3688</strain>
    </source>
</reference>
<feature type="region of interest" description="Disordered" evidence="12">
    <location>
        <begin position="1"/>
        <end position="25"/>
    </location>
</feature>
<evidence type="ECO:0000256" key="3">
    <source>
        <dbReference type="ARBA" id="ARBA00012895"/>
    </source>
</evidence>
<keyword evidence="7" id="KW-0460">Magnesium</keyword>
<dbReference type="GO" id="GO:0003918">
    <property type="term" value="F:DNA topoisomerase type II (double strand cut, ATP-hydrolyzing) activity"/>
    <property type="evidence" value="ECO:0007669"/>
    <property type="project" value="UniProtKB-EC"/>
</dbReference>
<dbReference type="InterPro" id="IPR018522">
    <property type="entry name" value="TopoIIA_CS"/>
</dbReference>
<keyword evidence="5" id="KW-0547">Nucleotide-binding</keyword>
<evidence type="ECO:0000256" key="11">
    <source>
        <dbReference type="ARBA" id="ARBA00063644"/>
    </source>
</evidence>
<proteinExistence type="predicted"/>
<evidence type="ECO:0000256" key="7">
    <source>
        <dbReference type="ARBA" id="ARBA00022842"/>
    </source>
</evidence>
<dbReference type="SUPFAM" id="SSF54211">
    <property type="entry name" value="Ribosomal protein S5 domain 2-like"/>
    <property type="match status" value="1"/>
</dbReference>
<comment type="catalytic activity">
    <reaction evidence="1">
        <text>ATP-dependent breakage, passage and rejoining of double-stranded DNA.</text>
        <dbReference type="EC" id="5.6.2.2"/>
    </reaction>
</comment>
<keyword evidence="4" id="KW-0479">Metal-binding</keyword>
<evidence type="ECO:0000256" key="10">
    <source>
        <dbReference type="ARBA" id="ARBA00023235"/>
    </source>
</evidence>
<sequence length="662" mass="75325">MPDDKNFNTAGQEINAPAHPSVDYNDDNIRHLSDMEHVRTRPGMYIGRLGDGNLPEDGIYVLLKEVIDNSIDEFKMNAGDRIEVDIDDNLQVAVRDYGRGIPQGKLVEAVSVLNTGGKYDSKAFHKSVGLNGVGVKAVNALSSRFEVRSFRDGTVRSLVFERGNLQSDVTTETHDENGTYIFFRPDDTLFKNYQFHDEFVETMLRNYTYLNSGLTIMYNGRRIKSRNGLEDLLNDNMTVEGLYPIVHIKGEDIEVAFTHTNQYGEEYHSFVNGQHTTQGGTHQSAFKEHIARTIKEFYDKNYEYTDIRNGIVAAIAINVEEPVFESQTKIKLGSTLMAPGGETVNKYVGDFLKREVDNYLHIHKEDCADILEAKIKESEHERKAMAGVTKLARERAKKANLHNRKLRDCRIHFSDTKDDRKEESCIFITEGDSASGSITKSRNVNTQAVFSLRGKPLNSFGLSKKVVYENEEFNLLQAALDIEDGLDNLRYNKVIVATDADVDGMHIRLLIITFFLQFYPELIKKGHVYVLQTPLFRVRNRRTKIKSKAVIADADGRLAPGEKKNDFITRYCYSEDERQHAIADLGPDPEITRFKGLGEISPDEFVHFIGPDMRLEQVTLHKNDQVQKLLEYYMGKNTMERQSFIIDNLVVEEDLADEEISA</sequence>
<evidence type="ECO:0000256" key="8">
    <source>
        <dbReference type="ARBA" id="ARBA00023029"/>
    </source>
</evidence>
<evidence type="ECO:0000259" key="13">
    <source>
        <dbReference type="PROSITE" id="PS50880"/>
    </source>
</evidence>
<dbReference type="Gene3D" id="3.40.50.670">
    <property type="match status" value="1"/>
</dbReference>
<dbReference type="InterPro" id="IPR020568">
    <property type="entry name" value="Ribosomal_Su5_D2-typ_SF"/>
</dbReference>
<keyword evidence="17" id="KW-1185">Reference proteome</keyword>
<dbReference type="Proteomes" id="UP000010862">
    <property type="component" value="Chromosome 1"/>
</dbReference>
<comment type="cofactor">
    <cofactor evidence="2">
        <name>Mg(2+)</name>
        <dbReference type="ChEBI" id="CHEBI:18420"/>
    </cofactor>
</comment>
<dbReference type="PATRIC" id="fig|908937.9.peg.1542"/>
<dbReference type="InterPro" id="IPR006171">
    <property type="entry name" value="TOPRIM_dom"/>
</dbReference>
<dbReference type="PANTHER" id="PTHR45866:SF2">
    <property type="entry name" value="DNA TOPOISOMERASE (ATP-HYDROLYZING)"/>
    <property type="match status" value="1"/>
</dbReference>
<evidence type="ECO:0000256" key="12">
    <source>
        <dbReference type="SAM" id="MobiDB-lite"/>
    </source>
</evidence>
<dbReference type="EC" id="5.6.2.2" evidence="3"/>
<dbReference type="STRING" id="908937.Prede_1469"/>
<dbReference type="EMBL" id="AFPW01000019">
    <property type="protein sequence ID" value="EGQ14671.1"/>
    <property type="molecule type" value="Genomic_DNA"/>
</dbReference>
<evidence type="ECO:0000256" key="9">
    <source>
        <dbReference type="ARBA" id="ARBA00023125"/>
    </source>
</evidence>
<dbReference type="Pfam" id="PF00204">
    <property type="entry name" value="DNA_gyraseB"/>
    <property type="match status" value="1"/>
</dbReference>
<accession>F9D3C0</accession>
<evidence type="ECO:0000313" key="14">
    <source>
        <dbReference type="EMBL" id="AGB28782.1"/>
    </source>
</evidence>
<dbReference type="SMART" id="SM00433">
    <property type="entry name" value="TOP2c"/>
    <property type="match status" value="1"/>
</dbReference>
<keyword evidence="10 15" id="KW-0413">Isomerase</keyword>
<comment type="subunit">
    <text evidence="11">Heterotetramer composed of ParC and ParE.</text>
</comment>
<evidence type="ECO:0000313" key="17">
    <source>
        <dbReference type="Proteomes" id="UP000010862"/>
    </source>
</evidence>
<evidence type="ECO:0000256" key="6">
    <source>
        <dbReference type="ARBA" id="ARBA00022840"/>
    </source>
</evidence>
<protein>
    <recommendedName>
        <fullName evidence="3">DNA topoisomerase (ATP-hydrolyzing)</fullName>
        <ecNumber evidence="3">5.6.2.2</ecNumber>
    </recommendedName>
</protein>
<dbReference type="EMBL" id="CP003368">
    <property type="protein sequence ID" value="AGB28782.1"/>
    <property type="molecule type" value="Genomic_DNA"/>
</dbReference>
<dbReference type="CDD" id="cd01030">
    <property type="entry name" value="TOPRIM_TopoIIA_like"/>
    <property type="match status" value="1"/>
</dbReference>
<dbReference type="Pfam" id="PF01751">
    <property type="entry name" value="Toprim"/>
    <property type="match status" value="1"/>
</dbReference>
<dbReference type="GO" id="GO:0003677">
    <property type="term" value="F:DNA binding"/>
    <property type="evidence" value="ECO:0007669"/>
    <property type="project" value="UniProtKB-KW"/>
</dbReference>
<name>F9D3C0_PREDD</name>
<dbReference type="SUPFAM" id="SSF55874">
    <property type="entry name" value="ATPase domain of HSP90 chaperone/DNA topoisomerase II/histidine kinase"/>
    <property type="match status" value="1"/>
</dbReference>
<evidence type="ECO:0000256" key="2">
    <source>
        <dbReference type="ARBA" id="ARBA00001946"/>
    </source>
</evidence>
<dbReference type="SUPFAM" id="SSF56719">
    <property type="entry name" value="Type II DNA topoisomerase"/>
    <property type="match status" value="1"/>
</dbReference>
<dbReference type="OrthoDB" id="9802808at2"/>
<evidence type="ECO:0000256" key="5">
    <source>
        <dbReference type="ARBA" id="ARBA00022741"/>
    </source>
</evidence>
<gene>
    <name evidence="15" type="primary">gyrB</name>
    <name evidence="14" type="ordered locus">Prede_1469</name>
    <name evidence="15" type="ORF">HMPREF9136_1348</name>
</gene>
<dbReference type="Pfam" id="PF02518">
    <property type="entry name" value="HATPase_c"/>
    <property type="match status" value="1"/>
</dbReference>
<dbReference type="InterPro" id="IPR003594">
    <property type="entry name" value="HATPase_dom"/>
</dbReference>
<dbReference type="SMART" id="SM00387">
    <property type="entry name" value="HATPase_c"/>
    <property type="match status" value="1"/>
</dbReference>
<evidence type="ECO:0000256" key="1">
    <source>
        <dbReference type="ARBA" id="ARBA00000185"/>
    </source>
</evidence>